<gene>
    <name evidence="3" type="ORF">EV386_0793</name>
</gene>
<protein>
    <submittedName>
        <fullName evidence="3">NAD(P)-dependent dehydrogenase (Short-subunit alcohol dehydrogenase family)</fullName>
    </submittedName>
</protein>
<dbReference type="RefSeq" id="WP_207216462.1">
    <property type="nucleotide sequence ID" value="NZ_SGWX01000001.1"/>
</dbReference>
<name>A0A4Q7M0V8_9MICO</name>
<dbReference type="InterPro" id="IPR036291">
    <property type="entry name" value="NAD(P)-bd_dom_sf"/>
</dbReference>
<reference evidence="3 4" key="1">
    <citation type="submission" date="2019-02" db="EMBL/GenBank/DDBJ databases">
        <title>Sequencing the genomes of 1000 actinobacteria strains.</title>
        <authorList>
            <person name="Klenk H.-P."/>
        </authorList>
    </citation>
    <scope>NUCLEOTIDE SEQUENCE [LARGE SCALE GENOMIC DNA]</scope>
    <source>
        <strain evidence="3 4">DSM 16932</strain>
    </source>
</reference>
<evidence type="ECO:0000256" key="1">
    <source>
        <dbReference type="ARBA" id="ARBA00006484"/>
    </source>
</evidence>
<keyword evidence="2" id="KW-0560">Oxidoreductase</keyword>
<proteinExistence type="inferred from homology"/>
<dbReference type="GO" id="GO:0016616">
    <property type="term" value="F:oxidoreductase activity, acting on the CH-OH group of donors, NAD or NADP as acceptor"/>
    <property type="evidence" value="ECO:0007669"/>
    <property type="project" value="TreeGrafter"/>
</dbReference>
<dbReference type="SUPFAM" id="SSF51735">
    <property type="entry name" value="NAD(P)-binding Rossmann-fold domains"/>
    <property type="match status" value="1"/>
</dbReference>
<dbReference type="Proteomes" id="UP000293852">
    <property type="component" value="Unassembled WGS sequence"/>
</dbReference>
<dbReference type="Pfam" id="PF13561">
    <property type="entry name" value="adh_short_C2"/>
    <property type="match status" value="1"/>
</dbReference>
<evidence type="ECO:0000313" key="4">
    <source>
        <dbReference type="Proteomes" id="UP000293852"/>
    </source>
</evidence>
<dbReference type="Gene3D" id="3.40.50.720">
    <property type="entry name" value="NAD(P)-binding Rossmann-like Domain"/>
    <property type="match status" value="1"/>
</dbReference>
<dbReference type="InterPro" id="IPR002347">
    <property type="entry name" value="SDR_fam"/>
</dbReference>
<dbReference type="PROSITE" id="PS00061">
    <property type="entry name" value="ADH_SHORT"/>
    <property type="match status" value="1"/>
</dbReference>
<dbReference type="PRINTS" id="PR00081">
    <property type="entry name" value="GDHRDH"/>
</dbReference>
<accession>A0A4Q7M0V8</accession>
<dbReference type="EMBL" id="SGWX01000001">
    <property type="protein sequence ID" value="RZS60533.1"/>
    <property type="molecule type" value="Genomic_DNA"/>
</dbReference>
<keyword evidence="4" id="KW-1185">Reference proteome</keyword>
<comment type="similarity">
    <text evidence="1">Belongs to the short-chain dehydrogenases/reductases (SDR) family.</text>
</comment>
<dbReference type="AlphaFoldDB" id="A0A4Q7M0V8"/>
<evidence type="ECO:0000313" key="3">
    <source>
        <dbReference type="EMBL" id="RZS60533.1"/>
    </source>
</evidence>
<dbReference type="CDD" id="cd05233">
    <property type="entry name" value="SDR_c"/>
    <property type="match status" value="1"/>
</dbReference>
<organism evidence="3 4">
    <name type="scientific">Xylanimonas ulmi</name>
    <dbReference type="NCBI Taxonomy" id="228973"/>
    <lineage>
        <taxon>Bacteria</taxon>
        <taxon>Bacillati</taxon>
        <taxon>Actinomycetota</taxon>
        <taxon>Actinomycetes</taxon>
        <taxon>Micrococcales</taxon>
        <taxon>Promicromonosporaceae</taxon>
        <taxon>Xylanimonas</taxon>
    </lineage>
</organism>
<evidence type="ECO:0000256" key="2">
    <source>
        <dbReference type="ARBA" id="ARBA00023002"/>
    </source>
</evidence>
<sequence>MQTAIITGGAGGMGLATAAILGRDHKVVIADVDRERLDAAADGLRAAGVDAQAEVCDITDRASVDALFAAAGPELRAVVHAAGVSPQMGSGAMIARINALGTVHIDTAALEVAGDGFAVVNVASIAGHMLPSALAPRRTYRLALTDPEAFSAKLESKARRPGSAYSVSKNFVLWYTRKMAAAFGAKGARVLSVSPGTFDTSMGRLEEKSGSGKLVEFAALKRFGRPEEVAELLAFCAGDKAGYLTGTDILIDGGAKAGLGLRGVIALARG</sequence>
<dbReference type="PANTHER" id="PTHR42760:SF133">
    <property type="entry name" value="3-OXOACYL-[ACYL-CARRIER-PROTEIN] REDUCTASE"/>
    <property type="match status" value="1"/>
</dbReference>
<dbReference type="PANTHER" id="PTHR42760">
    <property type="entry name" value="SHORT-CHAIN DEHYDROGENASES/REDUCTASES FAMILY MEMBER"/>
    <property type="match status" value="1"/>
</dbReference>
<comment type="caution">
    <text evidence="3">The sequence shown here is derived from an EMBL/GenBank/DDBJ whole genome shotgun (WGS) entry which is preliminary data.</text>
</comment>
<dbReference type="InterPro" id="IPR020904">
    <property type="entry name" value="Sc_DH/Rdtase_CS"/>
</dbReference>
<dbReference type="Pfam" id="PF00106">
    <property type="entry name" value="adh_short"/>
    <property type="match status" value="1"/>
</dbReference>